<evidence type="ECO:0000259" key="2">
    <source>
        <dbReference type="Pfam" id="PF12697"/>
    </source>
</evidence>
<dbReference type="Gene3D" id="3.40.50.1820">
    <property type="entry name" value="alpha/beta hydrolase"/>
    <property type="match status" value="1"/>
</dbReference>
<sequence>MPRHHTPSHSLASQDSQATRRIQERVGRNYLDFDEPPAPDAHVLVRAVGDRRVRAWDVAQLDGEGGPVFVLLHGLGAGALLFQEVIEELRRYGRVLVVDLPGFSNLPRPRRPMTMEDFAASVEALVERIDLSEELDVDNPVLIGHSMGTQVALELARRAPRLAGRLVLIAPVMGPGTQRLDHAALAFARSSLHERPAGALVSISGFLHAGLVWPARTLPFVLRYPFAERVSAIGGHLEIVRGTHDLLCPQAWAEELLERSGATGSVRVAEGASHQVILDHAHTVVEAALSAAGSVPNRADRPE</sequence>
<proteinExistence type="predicted"/>
<dbReference type="GeneID" id="81708115"/>
<dbReference type="InterPro" id="IPR029058">
    <property type="entry name" value="AB_hydrolase_fold"/>
</dbReference>
<evidence type="ECO:0000313" key="4">
    <source>
        <dbReference type="Proteomes" id="UP000234778"/>
    </source>
</evidence>
<gene>
    <name evidence="3" type="ORF">CYJ26_04090</name>
</gene>
<dbReference type="Proteomes" id="UP000234778">
    <property type="component" value="Unassembled WGS sequence"/>
</dbReference>
<accession>A0A2I1KUI9</accession>
<protein>
    <submittedName>
        <fullName evidence="3">Alpha/beta hydrolase</fullName>
    </submittedName>
</protein>
<dbReference type="InterPro" id="IPR050266">
    <property type="entry name" value="AB_hydrolase_sf"/>
</dbReference>
<evidence type="ECO:0000313" key="3">
    <source>
        <dbReference type="EMBL" id="PKY99296.1"/>
    </source>
</evidence>
<dbReference type="PRINTS" id="PR00111">
    <property type="entry name" value="ABHYDROLASE"/>
</dbReference>
<dbReference type="SUPFAM" id="SSF53474">
    <property type="entry name" value="alpha/beta-Hydrolases"/>
    <property type="match status" value="1"/>
</dbReference>
<keyword evidence="1 3" id="KW-0378">Hydrolase</keyword>
<dbReference type="AlphaFoldDB" id="A0A2I1KUI9"/>
<dbReference type="GO" id="GO:0016787">
    <property type="term" value="F:hydrolase activity"/>
    <property type="evidence" value="ECO:0007669"/>
    <property type="project" value="UniProtKB-KW"/>
</dbReference>
<reference evidence="3 4" key="1">
    <citation type="submission" date="2017-12" db="EMBL/GenBank/DDBJ databases">
        <title>Phylogenetic diversity of female urinary microbiome.</title>
        <authorList>
            <person name="Thomas-White K."/>
            <person name="Wolfe A.J."/>
        </authorList>
    </citation>
    <scope>NUCLEOTIDE SEQUENCE [LARGE SCALE GENOMIC DNA]</scope>
    <source>
        <strain evidence="3 4">UMB0319</strain>
    </source>
</reference>
<dbReference type="PANTHER" id="PTHR43798:SF31">
    <property type="entry name" value="AB HYDROLASE SUPERFAMILY PROTEIN YCLE"/>
    <property type="match status" value="1"/>
</dbReference>
<dbReference type="RefSeq" id="WP_024036017.1">
    <property type="nucleotide sequence ID" value="NZ_JAHAIH010000002.1"/>
</dbReference>
<dbReference type="PANTHER" id="PTHR43798">
    <property type="entry name" value="MONOACYLGLYCEROL LIPASE"/>
    <property type="match status" value="1"/>
</dbReference>
<evidence type="ECO:0000256" key="1">
    <source>
        <dbReference type="ARBA" id="ARBA00022801"/>
    </source>
</evidence>
<dbReference type="InterPro" id="IPR000073">
    <property type="entry name" value="AB_hydrolase_1"/>
</dbReference>
<feature type="domain" description="AB hydrolase-1" evidence="2">
    <location>
        <begin position="69"/>
        <end position="287"/>
    </location>
</feature>
<comment type="caution">
    <text evidence="3">The sequence shown here is derived from an EMBL/GenBank/DDBJ whole genome shotgun (WGS) entry which is preliminary data.</text>
</comment>
<dbReference type="GO" id="GO:0016020">
    <property type="term" value="C:membrane"/>
    <property type="evidence" value="ECO:0007669"/>
    <property type="project" value="TreeGrafter"/>
</dbReference>
<dbReference type="Pfam" id="PF12697">
    <property type="entry name" value="Abhydrolase_6"/>
    <property type="match status" value="1"/>
</dbReference>
<name>A0A2I1KUI9_9ACTO</name>
<dbReference type="EMBL" id="PKHA01000002">
    <property type="protein sequence ID" value="PKY99296.1"/>
    <property type="molecule type" value="Genomic_DNA"/>
</dbReference>
<organism evidence="3 4">
    <name type="scientific">Actinomyces urogenitalis</name>
    <dbReference type="NCBI Taxonomy" id="103621"/>
    <lineage>
        <taxon>Bacteria</taxon>
        <taxon>Bacillati</taxon>
        <taxon>Actinomycetota</taxon>
        <taxon>Actinomycetes</taxon>
        <taxon>Actinomycetales</taxon>
        <taxon>Actinomycetaceae</taxon>
        <taxon>Actinomyces</taxon>
    </lineage>
</organism>